<keyword evidence="2" id="KW-0812">Transmembrane</keyword>
<evidence type="ECO:0000313" key="6">
    <source>
        <dbReference type="Proteomes" id="UP001479436"/>
    </source>
</evidence>
<dbReference type="InterPro" id="IPR055561">
    <property type="entry name" value="DUF7137"/>
</dbReference>
<organism evidence="5 6">
    <name type="scientific">Basidiobolus ranarum</name>
    <dbReference type="NCBI Taxonomy" id="34480"/>
    <lineage>
        <taxon>Eukaryota</taxon>
        <taxon>Fungi</taxon>
        <taxon>Fungi incertae sedis</taxon>
        <taxon>Zoopagomycota</taxon>
        <taxon>Entomophthoromycotina</taxon>
        <taxon>Basidiobolomycetes</taxon>
        <taxon>Basidiobolales</taxon>
        <taxon>Basidiobolaceae</taxon>
        <taxon>Basidiobolus</taxon>
    </lineage>
</organism>
<reference evidence="5 6" key="1">
    <citation type="submission" date="2023-04" db="EMBL/GenBank/DDBJ databases">
        <title>Genome of Basidiobolus ranarum AG-B5.</title>
        <authorList>
            <person name="Stajich J.E."/>
            <person name="Carter-House D."/>
            <person name="Gryganskyi A."/>
        </authorList>
    </citation>
    <scope>NUCLEOTIDE SEQUENCE [LARGE SCALE GENOMIC DNA]</scope>
    <source>
        <strain evidence="5 6">AG-B5</strain>
    </source>
</reference>
<feature type="transmembrane region" description="Helical" evidence="2">
    <location>
        <begin position="304"/>
        <end position="322"/>
    </location>
</feature>
<keyword evidence="2" id="KW-0472">Membrane</keyword>
<feature type="compositionally biased region" description="Low complexity" evidence="1">
    <location>
        <begin position="56"/>
        <end position="72"/>
    </location>
</feature>
<feature type="region of interest" description="Disordered" evidence="1">
    <location>
        <begin position="50"/>
        <end position="84"/>
    </location>
</feature>
<feature type="compositionally biased region" description="Polar residues" evidence="1">
    <location>
        <begin position="99"/>
        <end position="115"/>
    </location>
</feature>
<comment type="caution">
    <text evidence="5">The sequence shown here is derived from an EMBL/GenBank/DDBJ whole genome shotgun (WGS) entry which is preliminary data.</text>
</comment>
<feature type="compositionally biased region" description="Polar residues" evidence="1">
    <location>
        <begin position="160"/>
        <end position="173"/>
    </location>
</feature>
<name>A0ABR2VNU9_9FUNG</name>
<feature type="signal peptide" evidence="3">
    <location>
        <begin position="1"/>
        <end position="26"/>
    </location>
</feature>
<keyword evidence="3" id="KW-0732">Signal</keyword>
<dbReference type="EMBL" id="JASJQH010008697">
    <property type="protein sequence ID" value="KAK9687210.1"/>
    <property type="molecule type" value="Genomic_DNA"/>
</dbReference>
<sequence>MIAYYKRNIGLVILCSSLVLSTLSQAQSQGFAQDNPSTLVDAQESDFNRVPEVPLTPTNNNQESENNQGNPSDLNPQGPDIAQTGIQEGNQKLEEISPTVENNPPNNAPSTSLMDPTTDDRSQTPPGFQPDETLPFPPEDETESVPDEPEPEDGEFLPTEGNTPGATYNGQANFVNPPATIQFFTPSLGQTIQIPGMVNLSWNPIGLIIPPQLLNIEARNLIDNSVIPVANNLPSNTRIYSWNIPQGVSEGMYRLFVYTEVGKSAPVFPGHLSTYEGEVFELLYSIPPKQEKTLDFMSASERPASLSFVLFFATTLSAWIWVY</sequence>
<evidence type="ECO:0000256" key="3">
    <source>
        <dbReference type="SAM" id="SignalP"/>
    </source>
</evidence>
<accession>A0ABR2VNU9</accession>
<feature type="chain" id="PRO_5046617168" description="DUF7137 domain-containing protein" evidence="3">
    <location>
        <begin position="27"/>
        <end position="323"/>
    </location>
</feature>
<feature type="region of interest" description="Disordered" evidence="1">
    <location>
        <begin position="97"/>
        <end position="173"/>
    </location>
</feature>
<feature type="compositionally biased region" description="Acidic residues" evidence="1">
    <location>
        <begin position="138"/>
        <end position="155"/>
    </location>
</feature>
<feature type="domain" description="DUF7137" evidence="4">
    <location>
        <begin position="177"/>
        <end position="282"/>
    </location>
</feature>
<evidence type="ECO:0000256" key="1">
    <source>
        <dbReference type="SAM" id="MobiDB-lite"/>
    </source>
</evidence>
<gene>
    <name evidence="5" type="ORF">K7432_014875</name>
</gene>
<keyword evidence="2" id="KW-1133">Transmembrane helix</keyword>
<dbReference type="Proteomes" id="UP001479436">
    <property type="component" value="Unassembled WGS sequence"/>
</dbReference>
<evidence type="ECO:0000313" key="5">
    <source>
        <dbReference type="EMBL" id="KAK9687210.1"/>
    </source>
</evidence>
<proteinExistence type="predicted"/>
<keyword evidence="6" id="KW-1185">Reference proteome</keyword>
<dbReference type="Pfam" id="PF23585">
    <property type="entry name" value="DUF7137"/>
    <property type="match status" value="1"/>
</dbReference>
<evidence type="ECO:0000256" key="2">
    <source>
        <dbReference type="SAM" id="Phobius"/>
    </source>
</evidence>
<evidence type="ECO:0000259" key="4">
    <source>
        <dbReference type="Pfam" id="PF23585"/>
    </source>
</evidence>
<protein>
    <recommendedName>
        <fullName evidence="4">DUF7137 domain-containing protein</fullName>
    </recommendedName>
</protein>